<keyword evidence="3" id="KW-0378">Hydrolase</keyword>
<dbReference type="InterPro" id="IPR001940">
    <property type="entry name" value="Peptidase_S1C"/>
</dbReference>
<dbReference type="EMBL" id="FUXM01000012">
    <property type="protein sequence ID" value="SJZ92568.1"/>
    <property type="molecule type" value="Genomic_DNA"/>
</dbReference>
<dbReference type="InterPro" id="IPR009003">
    <property type="entry name" value="Peptidase_S1_PA"/>
</dbReference>
<evidence type="ECO:0000313" key="7">
    <source>
        <dbReference type="Proteomes" id="UP000189933"/>
    </source>
</evidence>
<dbReference type="GO" id="GO:0004252">
    <property type="term" value="F:serine-type endopeptidase activity"/>
    <property type="evidence" value="ECO:0007669"/>
    <property type="project" value="InterPro"/>
</dbReference>
<dbReference type="RefSeq" id="WP_078665418.1">
    <property type="nucleotide sequence ID" value="NZ_FUXM01000012.1"/>
</dbReference>
<organism evidence="6 7">
    <name type="scientific">Carboxydocella sporoproducens DSM 16521</name>
    <dbReference type="NCBI Taxonomy" id="1121270"/>
    <lineage>
        <taxon>Bacteria</taxon>
        <taxon>Bacillati</taxon>
        <taxon>Bacillota</taxon>
        <taxon>Clostridia</taxon>
        <taxon>Eubacteriales</taxon>
        <taxon>Clostridiales Family XVI. Incertae Sedis</taxon>
        <taxon>Carboxydocella</taxon>
    </lineage>
</organism>
<dbReference type="Proteomes" id="UP000189933">
    <property type="component" value="Unassembled WGS sequence"/>
</dbReference>
<evidence type="ECO:0000256" key="1">
    <source>
        <dbReference type="ARBA" id="ARBA00010541"/>
    </source>
</evidence>
<keyword evidence="2 6" id="KW-0645">Protease</keyword>
<dbReference type="SUPFAM" id="SSF50156">
    <property type="entry name" value="PDZ domain-like"/>
    <property type="match status" value="1"/>
</dbReference>
<proteinExistence type="inferred from homology"/>
<reference evidence="7" key="1">
    <citation type="submission" date="2017-02" db="EMBL/GenBank/DDBJ databases">
        <authorList>
            <person name="Varghese N."/>
            <person name="Submissions S."/>
        </authorList>
    </citation>
    <scope>NUCLEOTIDE SEQUENCE [LARGE SCALE GENOMIC DNA]</scope>
    <source>
        <strain evidence="7">DSM 16521</strain>
    </source>
</reference>
<feature type="domain" description="PDZ" evidence="5">
    <location>
        <begin position="292"/>
        <end position="368"/>
    </location>
</feature>
<dbReference type="Gene3D" id="2.40.10.10">
    <property type="entry name" value="Trypsin-like serine proteases"/>
    <property type="match status" value="2"/>
</dbReference>
<evidence type="ECO:0000259" key="5">
    <source>
        <dbReference type="PROSITE" id="PS50106"/>
    </source>
</evidence>
<evidence type="ECO:0000256" key="3">
    <source>
        <dbReference type="ARBA" id="ARBA00022801"/>
    </source>
</evidence>
<keyword evidence="7" id="KW-1185">Reference proteome</keyword>
<evidence type="ECO:0000313" key="6">
    <source>
        <dbReference type="EMBL" id="SJZ92568.1"/>
    </source>
</evidence>
<comment type="similarity">
    <text evidence="1">Belongs to the peptidase S1C family.</text>
</comment>
<dbReference type="PRINTS" id="PR00834">
    <property type="entry name" value="PROTEASES2C"/>
</dbReference>
<dbReference type="PANTHER" id="PTHR43343:SF3">
    <property type="entry name" value="PROTEASE DO-LIKE 8, CHLOROPLASTIC"/>
    <property type="match status" value="1"/>
</dbReference>
<dbReference type="InterPro" id="IPR051201">
    <property type="entry name" value="Chloro_Bact_Ser_Proteases"/>
</dbReference>
<dbReference type="PROSITE" id="PS50106">
    <property type="entry name" value="PDZ"/>
    <property type="match status" value="1"/>
</dbReference>
<keyword evidence="4" id="KW-0472">Membrane</keyword>
<dbReference type="Pfam" id="PF13365">
    <property type="entry name" value="Trypsin_2"/>
    <property type="match status" value="1"/>
</dbReference>
<gene>
    <name evidence="6" type="ORF">SAMN02745885_01340</name>
</gene>
<accession>A0A1T4PNT2</accession>
<dbReference type="InterPro" id="IPR043504">
    <property type="entry name" value="Peptidase_S1_PA_chymotrypsin"/>
</dbReference>
<sequence length="386" mass="41083">MDQFYYERRPGFLSYIVVSLLSAIVGGLVVGAALWGPLRDLEKKQAEVKINQPAQITPGQTVPLPAGSAPVVDIAKQVGPAVVGISNRATRIDFWGETHGSVEQGSGSGVIIDPQGYIVTNNHVVEGAQELVVSLANGKHIPAKLIGRDPRTDLAVIKINPAEAGELTVAKLGDSSQLQVGELVVAIGNPLGEEFARTVTAGIISALNRTLTVGEQKFTLIQTDAAINPGNSGGALVNSRGEVIGINSVKIISEKVEGMNFAIPINTAKPIIEQLIKNGKVIRPWLGILYRGVEIDKDLQQQYDLPVDYGIVVDDVVANGPAGLAGIQAQDIIVGVEGEKVKTFQDLQDLIGKHKVGDIIKVKVVRNRQFKEFSVKLGEMPGTLQP</sequence>
<protein>
    <submittedName>
        <fullName evidence="6">Serine protease Do</fullName>
    </submittedName>
</protein>
<dbReference type="OrthoDB" id="9758917at2"/>
<dbReference type="GO" id="GO:0006508">
    <property type="term" value="P:proteolysis"/>
    <property type="evidence" value="ECO:0007669"/>
    <property type="project" value="UniProtKB-KW"/>
</dbReference>
<dbReference type="SUPFAM" id="SSF50494">
    <property type="entry name" value="Trypsin-like serine proteases"/>
    <property type="match status" value="1"/>
</dbReference>
<dbReference type="InterPro" id="IPR001478">
    <property type="entry name" value="PDZ"/>
</dbReference>
<dbReference type="PANTHER" id="PTHR43343">
    <property type="entry name" value="PEPTIDASE S12"/>
    <property type="match status" value="1"/>
</dbReference>
<dbReference type="Pfam" id="PF13180">
    <property type="entry name" value="PDZ_2"/>
    <property type="match status" value="1"/>
</dbReference>
<evidence type="ECO:0000256" key="4">
    <source>
        <dbReference type="SAM" id="Phobius"/>
    </source>
</evidence>
<dbReference type="InterPro" id="IPR036034">
    <property type="entry name" value="PDZ_sf"/>
</dbReference>
<dbReference type="Gene3D" id="2.30.42.10">
    <property type="match status" value="1"/>
</dbReference>
<keyword evidence="4" id="KW-1133">Transmembrane helix</keyword>
<dbReference type="SMART" id="SM00228">
    <property type="entry name" value="PDZ"/>
    <property type="match status" value="1"/>
</dbReference>
<name>A0A1T4PNT2_9FIRM</name>
<keyword evidence="4" id="KW-0812">Transmembrane</keyword>
<evidence type="ECO:0000256" key="2">
    <source>
        <dbReference type="ARBA" id="ARBA00022670"/>
    </source>
</evidence>
<feature type="transmembrane region" description="Helical" evidence="4">
    <location>
        <begin position="12"/>
        <end position="35"/>
    </location>
</feature>
<dbReference type="AlphaFoldDB" id="A0A1T4PNT2"/>